<keyword evidence="1" id="KW-1133">Transmembrane helix</keyword>
<evidence type="ECO:0008006" key="4">
    <source>
        <dbReference type="Google" id="ProtNLM"/>
    </source>
</evidence>
<comment type="caution">
    <text evidence="2">The sequence shown here is derived from an EMBL/GenBank/DDBJ whole genome shotgun (WGS) entry which is preliminary data.</text>
</comment>
<dbReference type="OrthoDB" id="2506005at2759"/>
<dbReference type="InterPro" id="IPR039537">
    <property type="entry name" value="Retrotran_Ty1/copia-like"/>
</dbReference>
<keyword evidence="1" id="KW-0472">Membrane</keyword>
<evidence type="ECO:0000313" key="3">
    <source>
        <dbReference type="Proteomes" id="UP000037035"/>
    </source>
</evidence>
<dbReference type="PANTHER" id="PTHR42648:SF26">
    <property type="entry name" value="INTEGRASE CATALYTIC DOMAIN-CONTAINING PROTEIN"/>
    <property type="match status" value="1"/>
</dbReference>
<dbReference type="PANTHER" id="PTHR42648">
    <property type="entry name" value="TRANSPOSASE, PUTATIVE-RELATED"/>
    <property type="match status" value="1"/>
</dbReference>
<feature type="transmembrane region" description="Helical" evidence="1">
    <location>
        <begin position="205"/>
        <end position="225"/>
    </location>
</feature>
<keyword evidence="1" id="KW-0812">Transmembrane</keyword>
<evidence type="ECO:0000313" key="2">
    <source>
        <dbReference type="EMBL" id="KNZ50191.1"/>
    </source>
</evidence>
<dbReference type="EMBL" id="LAVV01009671">
    <property type="protein sequence ID" value="KNZ50191.1"/>
    <property type="molecule type" value="Genomic_DNA"/>
</dbReference>
<reference evidence="2 3" key="1">
    <citation type="submission" date="2015-08" db="EMBL/GenBank/DDBJ databases">
        <title>Next Generation Sequencing and Analysis of the Genome of Puccinia sorghi L Schw, the Causal Agent of Maize Common Rust.</title>
        <authorList>
            <person name="Rochi L."/>
            <person name="Burguener G."/>
            <person name="Darino M."/>
            <person name="Turjanski A."/>
            <person name="Kreff E."/>
            <person name="Dieguez M.J."/>
            <person name="Sacco F."/>
        </authorList>
    </citation>
    <scope>NUCLEOTIDE SEQUENCE [LARGE SCALE GENOMIC DNA]</scope>
    <source>
        <strain evidence="2 3">RO10H11247</strain>
    </source>
</reference>
<dbReference type="Gene3D" id="3.30.420.10">
    <property type="entry name" value="Ribonuclease H-like superfamily/Ribonuclease H"/>
    <property type="match status" value="1"/>
</dbReference>
<accession>A0A0L6UNS9</accession>
<protein>
    <recommendedName>
        <fullName evidence="4">GAG-pre-integrase domain-containing protein</fullName>
    </recommendedName>
</protein>
<gene>
    <name evidence="2" type="ORF">VP01_4552g1</name>
</gene>
<dbReference type="GO" id="GO:0003676">
    <property type="term" value="F:nucleic acid binding"/>
    <property type="evidence" value="ECO:0007669"/>
    <property type="project" value="InterPro"/>
</dbReference>
<dbReference type="AlphaFoldDB" id="A0A0L6UNS9"/>
<evidence type="ECO:0000256" key="1">
    <source>
        <dbReference type="SAM" id="Phobius"/>
    </source>
</evidence>
<organism evidence="2 3">
    <name type="scientific">Puccinia sorghi</name>
    <dbReference type="NCBI Taxonomy" id="27349"/>
    <lineage>
        <taxon>Eukaryota</taxon>
        <taxon>Fungi</taxon>
        <taxon>Dikarya</taxon>
        <taxon>Basidiomycota</taxon>
        <taxon>Pucciniomycotina</taxon>
        <taxon>Pucciniomycetes</taxon>
        <taxon>Pucciniales</taxon>
        <taxon>Pucciniaceae</taxon>
        <taxon>Puccinia</taxon>
    </lineage>
</organism>
<name>A0A0L6UNS9_9BASI</name>
<proteinExistence type="predicted"/>
<sequence length="294" mass="33331">MWLKQGIQVTGNFEGSKGEKQDYHNALLVPSLTRSLISIPRFFKHKLSITKTAEKGASVLIDKDFQLLGSLKNNLLELHSSYFEAMNPQSACYHSIPETINWHGQIGHPNQRYQQLMVLNSEIINCSVCKTCKLKSLPFASKFKRVKELLESIQMDLVGPFSVQSSAGYVYFLMLIDKFSRFRTVKFLRPLPSSLNSNFWKRNKLAVLFACLSPTVGVSFLMRILGICQFPQTCGLAVLSTGTYSGRSGRNNAGIRERLFLILRSQARSKESCTCQGWKILRIHISWSKAREQP</sequence>
<dbReference type="VEuPathDB" id="FungiDB:VP01_4552g1"/>
<dbReference type="Proteomes" id="UP000037035">
    <property type="component" value="Unassembled WGS sequence"/>
</dbReference>
<dbReference type="InterPro" id="IPR036397">
    <property type="entry name" value="RNaseH_sf"/>
</dbReference>
<keyword evidence="3" id="KW-1185">Reference proteome</keyword>